<sequence length="73" mass="8067">MKDKTSTSTVTHGELANAIRFLSIDAVEKAKSGHPGLPMGMADIATVLFKDFLKFNPNDPHWHDRDRFILSAG</sequence>
<proteinExistence type="predicted"/>
<dbReference type="GO" id="GO:0005829">
    <property type="term" value="C:cytosol"/>
    <property type="evidence" value="ECO:0007669"/>
    <property type="project" value="TreeGrafter"/>
</dbReference>
<dbReference type="GO" id="GO:0006098">
    <property type="term" value="P:pentose-phosphate shunt"/>
    <property type="evidence" value="ECO:0007669"/>
    <property type="project" value="TreeGrafter"/>
</dbReference>
<dbReference type="PANTHER" id="PTHR43522:SF2">
    <property type="entry name" value="TRANSKETOLASE 1-RELATED"/>
    <property type="match status" value="1"/>
</dbReference>
<dbReference type="Pfam" id="PF00456">
    <property type="entry name" value="Transketolase_N"/>
    <property type="match status" value="1"/>
</dbReference>
<protein>
    <recommendedName>
        <fullName evidence="5">Transketolase N-terminal domain-containing protein</fullName>
    </recommendedName>
</protein>
<keyword evidence="2" id="KW-0808">Transferase</keyword>
<dbReference type="InterPro" id="IPR049557">
    <property type="entry name" value="Transketolase_CS"/>
</dbReference>
<dbReference type="EMBL" id="UINC01115592">
    <property type="protein sequence ID" value="SVC86739.1"/>
    <property type="molecule type" value="Genomic_DNA"/>
</dbReference>
<dbReference type="InterPro" id="IPR005474">
    <property type="entry name" value="Transketolase_N"/>
</dbReference>
<feature type="non-terminal residue" evidence="6">
    <location>
        <position position="73"/>
    </location>
</feature>
<dbReference type="GO" id="GO:0046872">
    <property type="term" value="F:metal ion binding"/>
    <property type="evidence" value="ECO:0007669"/>
    <property type="project" value="UniProtKB-KW"/>
</dbReference>
<dbReference type="GO" id="GO:0004802">
    <property type="term" value="F:transketolase activity"/>
    <property type="evidence" value="ECO:0007669"/>
    <property type="project" value="TreeGrafter"/>
</dbReference>
<organism evidence="6">
    <name type="scientific">marine metagenome</name>
    <dbReference type="NCBI Taxonomy" id="408172"/>
    <lineage>
        <taxon>unclassified sequences</taxon>
        <taxon>metagenomes</taxon>
        <taxon>ecological metagenomes</taxon>
    </lineage>
</organism>
<evidence type="ECO:0000313" key="6">
    <source>
        <dbReference type="EMBL" id="SVC86739.1"/>
    </source>
</evidence>
<evidence type="ECO:0000256" key="2">
    <source>
        <dbReference type="ARBA" id="ARBA00022679"/>
    </source>
</evidence>
<feature type="domain" description="Transketolase N-terminal" evidence="5">
    <location>
        <begin position="14"/>
        <end position="73"/>
    </location>
</feature>
<comment type="cofactor">
    <cofactor evidence="1">
        <name>thiamine diphosphate</name>
        <dbReference type="ChEBI" id="CHEBI:58937"/>
    </cofactor>
</comment>
<dbReference type="SUPFAM" id="SSF52518">
    <property type="entry name" value="Thiamin diphosphate-binding fold (THDP-binding)"/>
    <property type="match status" value="1"/>
</dbReference>
<dbReference type="AlphaFoldDB" id="A0A382QMI6"/>
<name>A0A382QMI6_9ZZZZ</name>
<dbReference type="InterPro" id="IPR029061">
    <property type="entry name" value="THDP-binding"/>
</dbReference>
<gene>
    <name evidence="6" type="ORF">METZ01_LOCUS339593</name>
</gene>
<evidence type="ECO:0000256" key="1">
    <source>
        <dbReference type="ARBA" id="ARBA00001964"/>
    </source>
</evidence>
<reference evidence="6" key="1">
    <citation type="submission" date="2018-05" db="EMBL/GenBank/DDBJ databases">
        <authorList>
            <person name="Lanie J.A."/>
            <person name="Ng W.-L."/>
            <person name="Kazmierczak K.M."/>
            <person name="Andrzejewski T.M."/>
            <person name="Davidsen T.M."/>
            <person name="Wayne K.J."/>
            <person name="Tettelin H."/>
            <person name="Glass J.I."/>
            <person name="Rusch D."/>
            <person name="Podicherti R."/>
            <person name="Tsui H.-C.T."/>
            <person name="Winkler M.E."/>
        </authorList>
    </citation>
    <scope>NUCLEOTIDE SEQUENCE</scope>
</reference>
<keyword evidence="4" id="KW-0786">Thiamine pyrophosphate</keyword>
<accession>A0A382QMI6</accession>
<evidence type="ECO:0000259" key="5">
    <source>
        <dbReference type="Pfam" id="PF00456"/>
    </source>
</evidence>
<dbReference type="Gene3D" id="3.40.50.970">
    <property type="match status" value="1"/>
</dbReference>
<dbReference type="PANTHER" id="PTHR43522">
    <property type="entry name" value="TRANSKETOLASE"/>
    <property type="match status" value="1"/>
</dbReference>
<dbReference type="PROSITE" id="PS00801">
    <property type="entry name" value="TRANSKETOLASE_1"/>
    <property type="match status" value="1"/>
</dbReference>
<evidence type="ECO:0000256" key="4">
    <source>
        <dbReference type="ARBA" id="ARBA00023052"/>
    </source>
</evidence>
<dbReference type="InterPro" id="IPR033247">
    <property type="entry name" value="Transketolase_fam"/>
</dbReference>
<evidence type="ECO:0000256" key="3">
    <source>
        <dbReference type="ARBA" id="ARBA00022723"/>
    </source>
</evidence>
<keyword evidence="3" id="KW-0479">Metal-binding</keyword>